<gene>
    <name evidence="2" type="ORF">D6D85_10605</name>
</gene>
<protein>
    <submittedName>
        <fullName evidence="2">Uncharacterized protein</fullName>
    </submittedName>
</protein>
<dbReference type="RefSeq" id="WP_125671941.1">
    <property type="nucleotide sequence ID" value="NZ_RCOS01000120.1"/>
</dbReference>
<sequence>MVRISESNKELETDLYSKISKEMEAHPYLTISKILYIPSAIALLLFSISGCSRFISLSGFALLLISPELFPHIPEFLFLPLAPITLFSALLYALDLIRVSSGNTRRYIGSILLITASILVLLYISLKPYPFISSILFLITLFSALFYALDLISVPNRRARKYIILILLITALAPPILSSALPPLLCGIYPCTPIFPVGSFSPASRLYIALALFFLYMSFSFFALRLLLDMPEKIGPAEVVVATLIPPTAWLLSFSDFSLFFLGIIPCSAVVYAPLCKMREPMSTIKRILICCQLVSFVFVWFTLPRLR</sequence>
<keyword evidence="3" id="KW-1185">Reference proteome</keyword>
<feature type="transmembrane region" description="Helical" evidence="1">
    <location>
        <begin position="258"/>
        <end position="275"/>
    </location>
</feature>
<dbReference type="EMBL" id="RCOS01000120">
    <property type="protein sequence ID" value="RSN73388.1"/>
    <property type="molecule type" value="Genomic_DNA"/>
</dbReference>
<keyword evidence="1" id="KW-0472">Membrane</keyword>
<feature type="transmembrane region" description="Helical" evidence="1">
    <location>
        <begin position="287"/>
        <end position="304"/>
    </location>
</feature>
<evidence type="ECO:0000313" key="2">
    <source>
        <dbReference type="EMBL" id="RSN73388.1"/>
    </source>
</evidence>
<feature type="transmembrane region" description="Helical" evidence="1">
    <location>
        <begin position="131"/>
        <end position="150"/>
    </location>
</feature>
<feature type="transmembrane region" description="Helical" evidence="1">
    <location>
        <begin position="162"/>
        <end position="185"/>
    </location>
</feature>
<evidence type="ECO:0000256" key="1">
    <source>
        <dbReference type="SAM" id="Phobius"/>
    </source>
</evidence>
<name>A0A3R9PH48_9CREN</name>
<feature type="transmembrane region" description="Helical" evidence="1">
    <location>
        <begin position="77"/>
        <end position="94"/>
    </location>
</feature>
<keyword evidence="1" id="KW-1133">Transmembrane helix</keyword>
<feature type="transmembrane region" description="Helical" evidence="1">
    <location>
        <begin position="106"/>
        <end position="125"/>
    </location>
</feature>
<feature type="transmembrane region" description="Helical" evidence="1">
    <location>
        <begin position="234"/>
        <end position="252"/>
    </location>
</feature>
<keyword evidence="1" id="KW-0812">Transmembrane</keyword>
<comment type="caution">
    <text evidence="2">The sequence shown here is derived from an EMBL/GenBank/DDBJ whole genome shotgun (WGS) entry which is preliminary data.</text>
</comment>
<dbReference type="Proteomes" id="UP000277582">
    <property type="component" value="Unassembled WGS sequence"/>
</dbReference>
<feature type="transmembrane region" description="Helical" evidence="1">
    <location>
        <begin position="205"/>
        <end position="227"/>
    </location>
</feature>
<proteinExistence type="predicted"/>
<feature type="transmembrane region" description="Helical" evidence="1">
    <location>
        <begin position="41"/>
        <end position="65"/>
    </location>
</feature>
<accession>A0A3R9PH48</accession>
<evidence type="ECO:0000313" key="3">
    <source>
        <dbReference type="Proteomes" id="UP000277582"/>
    </source>
</evidence>
<organism evidence="2 3">
    <name type="scientific">Candidatus Methanodesulfokora washburnensis</name>
    <dbReference type="NCBI Taxonomy" id="2478471"/>
    <lineage>
        <taxon>Archaea</taxon>
        <taxon>Thermoproteota</taxon>
        <taxon>Candidatus Korarchaeia</taxon>
        <taxon>Candidatus Korarchaeia incertae sedis</taxon>
        <taxon>Candidatus Methanodesulfokora</taxon>
    </lineage>
</organism>
<dbReference type="AlphaFoldDB" id="A0A3R9PH48"/>
<reference evidence="2 3" key="1">
    <citation type="submission" date="2018-10" db="EMBL/GenBank/DDBJ databases">
        <title>Co-occurring genomic capacity for anaerobic methane metabolism and dissimilatory sulfite reduction discovered in the Korarchaeota.</title>
        <authorList>
            <person name="Mckay L.J."/>
            <person name="Dlakic M."/>
            <person name="Fields M.W."/>
            <person name="Delmont T.O."/>
            <person name="Eren A.M."/>
            <person name="Jay Z.J."/>
            <person name="Klingelsmith K.B."/>
            <person name="Rusch D.B."/>
            <person name="Inskeep W.P."/>
        </authorList>
    </citation>
    <scope>NUCLEOTIDE SEQUENCE [LARGE SCALE GENOMIC DNA]</scope>
    <source>
        <strain evidence="2 3">MDKW</strain>
    </source>
</reference>